<dbReference type="InterPro" id="IPR049046">
    <property type="entry name" value="Beta-AFase-like_GH127_middle"/>
</dbReference>
<protein>
    <submittedName>
        <fullName evidence="3">Glycoside hydrolase family 127 protein</fullName>
    </submittedName>
</protein>
<evidence type="ECO:0000259" key="2">
    <source>
        <dbReference type="Pfam" id="PF20736"/>
    </source>
</evidence>
<evidence type="ECO:0000313" key="3">
    <source>
        <dbReference type="EMBL" id="MDO1448145.1"/>
    </source>
</evidence>
<comment type="caution">
    <text evidence="3">The sequence shown here is derived from an EMBL/GenBank/DDBJ whole genome shotgun (WGS) entry which is preliminary data.</text>
</comment>
<dbReference type="PANTHER" id="PTHR31151">
    <property type="entry name" value="PROLINE-TRNA LIGASE (DUF1680)"/>
    <property type="match status" value="1"/>
</dbReference>
<sequence length="672" mass="76196">MPRFLNVYCWYIVFFLILSACGSNSPGEQTKKKQAKKWYTSNRMPLVQTSLIKLPIGSIQAEGWLKNQLTLQISGLTGKLDEIWEEVGPNSGWLGGTGESWERGPYYLRGAIALAYTTRDSLMLNKIKPWIEWTLASQQANGFFGPKSNKDWWPHMLMLQALQLHYEATHDKRVIPFMSKFFAYQMAALDKQPLKGWASARGGENLLSIHWLYNQTGDTSLLSLATKINKQTVDWTNVFEEDSPVHTNSTIDTTKWWEDSPQHTVNLSHGLKQPALLFQQTGNKRYWDAVYKSLSLTDRYHNQLFGVHAGDERVGLATSNRSSELCEIVEYMHSLEQMMRIFQDPVMADRLEKVAYNALPAAISPDWKSHSYYISPNVATISRGKRNFTVDHGDDLTFGVLSGFPCCAANMHMAWPMLTEHLWMATTSKGLAAMVYAPSQVQAKVGNGTNISIRQETDYPFSNKILLHLNPAKKVSFPLGLRIPQWCNNPQILLNGDTLAQPQPGKFVTLEREWNKGDKVELIFPMAMRMSRWENNSIGIERGPLVYALAIKEKWQATSDWHRNNIPDEFPAYEISPVSPWNYGLVVDTLQIEKTLSVSTQSPVAQQPWSAENVPVYITATGKIIPQWKLNTFQHPAPLPVSPVESASKEETIKLIPFGATRLRMTYLPIVK</sequence>
<feature type="domain" description="Non-reducing end beta-L-arabinofuranosidase-like GH127 catalytic" evidence="1">
    <location>
        <begin position="106"/>
        <end position="416"/>
    </location>
</feature>
<dbReference type="GO" id="GO:0016787">
    <property type="term" value="F:hydrolase activity"/>
    <property type="evidence" value="ECO:0007669"/>
    <property type="project" value="UniProtKB-KW"/>
</dbReference>
<dbReference type="Proteomes" id="UP001168528">
    <property type="component" value="Unassembled WGS sequence"/>
</dbReference>
<proteinExistence type="predicted"/>
<dbReference type="Pfam" id="PF20736">
    <property type="entry name" value="Glyco_hydro127M"/>
    <property type="match status" value="1"/>
</dbReference>
<dbReference type="Pfam" id="PF07944">
    <property type="entry name" value="Beta-AFase-like_GH127_cat"/>
    <property type="match status" value="1"/>
</dbReference>
<reference evidence="3" key="1">
    <citation type="submission" date="2023-07" db="EMBL/GenBank/DDBJ databases">
        <title>The genome sequence of Rhodocytophaga aerolata KACC 12507.</title>
        <authorList>
            <person name="Zhang X."/>
        </authorList>
    </citation>
    <scope>NUCLEOTIDE SEQUENCE</scope>
    <source>
        <strain evidence="3">KACC 12507</strain>
    </source>
</reference>
<gene>
    <name evidence="3" type="ORF">Q0590_17860</name>
</gene>
<dbReference type="PANTHER" id="PTHR31151:SF0">
    <property type="entry name" value="PROLINE-TRNA LIGASE (DUF1680)"/>
    <property type="match status" value="1"/>
</dbReference>
<evidence type="ECO:0000259" key="1">
    <source>
        <dbReference type="Pfam" id="PF07944"/>
    </source>
</evidence>
<keyword evidence="3" id="KW-0378">Hydrolase</keyword>
<organism evidence="3 4">
    <name type="scientific">Rhodocytophaga aerolata</name>
    <dbReference type="NCBI Taxonomy" id="455078"/>
    <lineage>
        <taxon>Bacteria</taxon>
        <taxon>Pseudomonadati</taxon>
        <taxon>Bacteroidota</taxon>
        <taxon>Cytophagia</taxon>
        <taxon>Cytophagales</taxon>
        <taxon>Rhodocytophagaceae</taxon>
        <taxon>Rhodocytophaga</taxon>
    </lineage>
</organism>
<accession>A0ABT8R7R5</accession>
<keyword evidence="4" id="KW-1185">Reference proteome</keyword>
<dbReference type="PROSITE" id="PS51257">
    <property type="entry name" value="PROKAR_LIPOPROTEIN"/>
    <property type="match status" value="1"/>
</dbReference>
<name>A0ABT8R7R5_9BACT</name>
<dbReference type="RefSeq" id="WP_302038947.1">
    <property type="nucleotide sequence ID" value="NZ_JAUKPO010000010.1"/>
</dbReference>
<dbReference type="InterPro" id="IPR008928">
    <property type="entry name" value="6-hairpin_glycosidase_sf"/>
</dbReference>
<dbReference type="EMBL" id="JAUKPO010000010">
    <property type="protein sequence ID" value="MDO1448145.1"/>
    <property type="molecule type" value="Genomic_DNA"/>
</dbReference>
<feature type="domain" description="Non-reducing end beta-L-arabinofuranosidase-like GH127 middle" evidence="2">
    <location>
        <begin position="431"/>
        <end position="526"/>
    </location>
</feature>
<dbReference type="SUPFAM" id="SSF48208">
    <property type="entry name" value="Six-hairpin glycosidases"/>
    <property type="match status" value="1"/>
</dbReference>
<evidence type="ECO:0000313" key="4">
    <source>
        <dbReference type="Proteomes" id="UP001168528"/>
    </source>
</evidence>
<dbReference type="InterPro" id="IPR012878">
    <property type="entry name" value="Beta-AFase-like_GH127_cat"/>
</dbReference>